<evidence type="ECO:0000256" key="1">
    <source>
        <dbReference type="SAM" id="MobiDB-lite"/>
    </source>
</evidence>
<sequence>MGSTKESLKQLVERLRLRPQSVRWEQEEIVIVRRGQNGKLGFSVSTIELPVGTTACLVENVKKECHVRSGELHVRDRITHIRNECIFKFNKKQVEELLQKQDSENLKLHVARFSGYQDSPPNGKKTGLEFRRLHSIVSTGSGCVSIGSQDQLMNGSIPKVKIPPAEPSAPWQNGFGHIPDSELHHIRGSNSGRNDRKPPSGHGKKSYNYSNPSEPHSRSAPCDPYPGMSVTDIEVTMREDGSMTPLTHGNPTGDRTPPLPTNERQNYSESPMFPPRSPTNTRPGLPPLSHAPASSGFPVAVCANRLCDSESCLWHYCVLKFPQYVIWEDKTIAIELEKGNAASFGFDRKRRYHEKKKELYVLVEKIDRDGCAASSDLAVGDLILSMNTIPLDSVEKLKELDFRQMNTLRLQVQHPKELSSGAASRVEQINIMHQPGQQPVAVERGGRLLPPESPPSSPPDAPFEPSPGDFPMQRIPREIEPRKNVLPQVRVFVFGSGTNEFVRCIFGDVINIPFDSRASYFQVSLRRQPSGEVITDCAQSFTYLLQESQASCINVQLISVSDDSFFHHCCPWMFTSKCIFILAFDYKRLINSVESEMQRLFSLAHTVRTGTPGINAHLKLFALKPENIQPEEVMSLFYTSPAVSLLPPPDVIPVREGTTSHAARTRAEIFDSMRNICGLQEVCLPTAMALDMLVNHQQLTMNVRDLTETLQDWKQGTSSSKHSVVQVLEDLRNTGNLITAGSMNAQCFTEHNEELLLPTRFFESLSRLAQCTDRDRQSVQRQDIWLRLNTSGIILRTQMQEFLGAVVAFSERLLTSMEDLGLIYPINSPYEDSGFSDCGSMLFPVFLEDVSFSPEECGYERHWTFEFTRDVPTSCFYWFLSDVSRWEEYQELHMVGQFVAHARLQNCDFYFCFFKTQKRIEVYLKRGCRPSGKPSMSQRLQEVLRTQLPNNQCILRDDTPTPGPVRLDINAPWLLKEQNPSERENDDLSWSQNCPGVLQPGPADDSPPVGPTVPQHTGPHAMEAAADFGRLEESQLRVMRMRVGELRHIGLPLEAIYKYISIQKKWEILAECFGLNAEETELFRSLMKASELPGKTFLLVYMHSSSCRLQDLLRALTRMAEIESNDRVYELIQDLWTEAYNKNNNRRST</sequence>
<gene>
    <name evidence="4" type="primary">LOC101853914</name>
</gene>
<feature type="domain" description="PDZ" evidence="2">
    <location>
        <begin position="333"/>
        <end position="394"/>
    </location>
</feature>
<feature type="region of interest" description="Disordered" evidence="1">
    <location>
        <begin position="241"/>
        <end position="284"/>
    </location>
</feature>
<dbReference type="GeneID" id="101853914"/>
<dbReference type="Proteomes" id="UP000694888">
    <property type="component" value="Unplaced"/>
</dbReference>
<accession>A0ABM0JF37</accession>
<dbReference type="RefSeq" id="XP_005092258.1">
    <property type="nucleotide sequence ID" value="XM_005092201.3"/>
</dbReference>
<reference evidence="4" key="1">
    <citation type="submission" date="2025-08" db="UniProtKB">
        <authorList>
            <consortium name="RefSeq"/>
        </authorList>
    </citation>
    <scope>IDENTIFICATION</scope>
</reference>
<feature type="region of interest" description="Disordered" evidence="1">
    <location>
        <begin position="155"/>
        <end position="229"/>
    </location>
</feature>
<dbReference type="CDD" id="cd00136">
    <property type="entry name" value="PDZ_canonical"/>
    <property type="match status" value="1"/>
</dbReference>
<organism evidence="3 4">
    <name type="scientific">Aplysia californica</name>
    <name type="common">California sea hare</name>
    <dbReference type="NCBI Taxonomy" id="6500"/>
    <lineage>
        <taxon>Eukaryota</taxon>
        <taxon>Metazoa</taxon>
        <taxon>Spiralia</taxon>
        <taxon>Lophotrochozoa</taxon>
        <taxon>Mollusca</taxon>
        <taxon>Gastropoda</taxon>
        <taxon>Heterobranchia</taxon>
        <taxon>Euthyneura</taxon>
        <taxon>Tectipleura</taxon>
        <taxon>Aplysiida</taxon>
        <taxon>Aplysioidea</taxon>
        <taxon>Aplysiidae</taxon>
        <taxon>Aplysia</taxon>
    </lineage>
</organism>
<dbReference type="Gene3D" id="2.30.42.10">
    <property type="match status" value="2"/>
</dbReference>
<dbReference type="InterPro" id="IPR001478">
    <property type="entry name" value="PDZ"/>
</dbReference>
<dbReference type="InterPro" id="IPR036034">
    <property type="entry name" value="PDZ_sf"/>
</dbReference>
<feature type="region of interest" description="Disordered" evidence="1">
    <location>
        <begin position="444"/>
        <end position="474"/>
    </location>
</feature>
<proteinExistence type="predicted"/>
<dbReference type="SMART" id="SM00228">
    <property type="entry name" value="PDZ"/>
    <property type="match status" value="2"/>
</dbReference>
<dbReference type="SUPFAM" id="SSF50156">
    <property type="entry name" value="PDZ domain-like"/>
    <property type="match status" value="2"/>
</dbReference>
<dbReference type="PROSITE" id="PS50106">
    <property type="entry name" value="PDZ"/>
    <property type="match status" value="1"/>
</dbReference>
<evidence type="ECO:0000313" key="4">
    <source>
        <dbReference type="RefSeq" id="XP_005092258.1"/>
    </source>
</evidence>
<evidence type="ECO:0000259" key="2">
    <source>
        <dbReference type="PROSITE" id="PS50106"/>
    </source>
</evidence>
<keyword evidence="3" id="KW-1185">Reference proteome</keyword>
<protein>
    <submittedName>
        <fullName evidence="4">Uncharacterized protein LOC101853914</fullName>
    </submittedName>
</protein>
<evidence type="ECO:0000313" key="3">
    <source>
        <dbReference type="Proteomes" id="UP000694888"/>
    </source>
</evidence>
<feature type="compositionally biased region" description="Pro residues" evidence="1">
    <location>
        <begin position="451"/>
        <end position="465"/>
    </location>
</feature>
<name>A0ABM0JF37_APLCA</name>